<gene>
    <name evidence="2" type="ORF">J1605_019651</name>
</gene>
<evidence type="ECO:0000313" key="2">
    <source>
        <dbReference type="EMBL" id="KAJ8792432.1"/>
    </source>
</evidence>
<reference evidence="2 3" key="1">
    <citation type="submission" date="2022-11" db="EMBL/GenBank/DDBJ databases">
        <title>Whole genome sequence of Eschrichtius robustus ER-17-0199.</title>
        <authorList>
            <person name="Bruniche-Olsen A."/>
            <person name="Black A.N."/>
            <person name="Fields C.J."/>
            <person name="Walden K."/>
            <person name="Dewoody J.A."/>
        </authorList>
    </citation>
    <scope>NUCLEOTIDE SEQUENCE [LARGE SCALE GENOMIC DNA]</scope>
    <source>
        <strain evidence="2">ER-17-0199</strain>
        <tissue evidence="2">Blubber</tissue>
    </source>
</reference>
<accession>A0AB34HLI6</accession>
<dbReference type="AlphaFoldDB" id="A0AB34HLI6"/>
<keyword evidence="3" id="KW-1185">Reference proteome</keyword>
<proteinExistence type="predicted"/>
<protein>
    <submittedName>
        <fullName evidence="2">Uncharacterized protein</fullName>
    </submittedName>
</protein>
<organism evidence="2 3">
    <name type="scientific">Eschrichtius robustus</name>
    <name type="common">California gray whale</name>
    <name type="synonym">Eschrichtius gibbosus</name>
    <dbReference type="NCBI Taxonomy" id="9764"/>
    <lineage>
        <taxon>Eukaryota</taxon>
        <taxon>Metazoa</taxon>
        <taxon>Chordata</taxon>
        <taxon>Craniata</taxon>
        <taxon>Vertebrata</taxon>
        <taxon>Euteleostomi</taxon>
        <taxon>Mammalia</taxon>
        <taxon>Eutheria</taxon>
        <taxon>Laurasiatheria</taxon>
        <taxon>Artiodactyla</taxon>
        <taxon>Whippomorpha</taxon>
        <taxon>Cetacea</taxon>
        <taxon>Mysticeti</taxon>
        <taxon>Eschrichtiidae</taxon>
        <taxon>Eschrichtius</taxon>
    </lineage>
</organism>
<evidence type="ECO:0000256" key="1">
    <source>
        <dbReference type="SAM" id="MobiDB-lite"/>
    </source>
</evidence>
<dbReference type="EMBL" id="JAIQCJ010001090">
    <property type="protein sequence ID" value="KAJ8792432.1"/>
    <property type="molecule type" value="Genomic_DNA"/>
</dbReference>
<comment type="caution">
    <text evidence="2">The sequence shown here is derived from an EMBL/GenBank/DDBJ whole genome shotgun (WGS) entry which is preliminary data.</text>
</comment>
<name>A0AB34HLI6_ESCRO</name>
<dbReference type="Proteomes" id="UP001159641">
    <property type="component" value="Unassembled WGS sequence"/>
</dbReference>
<feature type="region of interest" description="Disordered" evidence="1">
    <location>
        <begin position="1"/>
        <end position="29"/>
    </location>
</feature>
<sequence>MEQLGQRQGTFTFTRPMPRQFTPLQAPATPKPAELLRGFHYPVLPREKGLQRVKLVLGLEQLRWMEPPSAAAVVLRCPVLGLAPHKHDFLPPTRAAGRATPCYTVGSAALEERCLNSELAPVLTYKFL</sequence>
<evidence type="ECO:0000313" key="3">
    <source>
        <dbReference type="Proteomes" id="UP001159641"/>
    </source>
</evidence>
<feature type="compositionally biased region" description="Polar residues" evidence="1">
    <location>
        <begin position="1"/>
        <end position="13"/>
    </location>
</feature>